<dbReference type="SUPFAM" id="SSF51735">
    <property type="entry name" value="NAD(P)-binding Rossmann-fold domains"/>
    <property type="match status" value="1"/>
</dbReference>
<dbReference type="GO" id="GO:0016616">
    <property type="term" value="F:oxidoreductase activity, acting on the CH-OH group of donors, NAD or NADP as acceptor"/>
    <property type="evidence" value="ECO:0007669"/>
    <property type="project" value="TreeGrafter"/>
</dbReference>
<evidence type="ECO:0000256" key="1">
    <source>
        <dbReference type="ARBA" id="ARBA00023002"/>
    </source>
</evidence>
<organism evidence="5 6">
    <name type="scientific">Endozoicomonas numazuensis</name>
    <dbReference type="NCBI Taxonomy" id="1137799"/>
    <lineage>
        <taxon>Bacteria</taxon>
        <taxon>Pseudomonadati</taxon>
        <taxon>Pseudomonadota</taxon>
        <taxon>Gammaproteobacteria</taxon>
        <taxon>Oceanospirillales</taxon>
        <taxon>Endozoicomonadaceae</taxon>
        <taxon>Endozoicomonas</taxon>
    </lineage>
</organism>
<keyword evidence="6" id="KW-1185">Reference proteome</keyword>
<dbReference type="eggNOG" id="COG0246">
    <property type="taxonomic scope" value="Bacteria"/>
</dbReference>
<dbReference type="GO" id="GO:0019594">
    <property type="term" value="P:mannitol metabolic process"/>
    <property type="evidence" value="ECO:0007669"/>
    <property type="project" value="InterPro"/>
</dbReference>
<evidence type="ECO:0000259" key="3">
    <source>
        <dbReference type="Pfam" id="PF01232"/>
    </source>
</evidence>
<comment type="caution">
    <text evidence="5">The sequence shown here is derived from an EMBL/GenBank/DDBJ whole genome shotgun (WGS) entry which is preliminary data.</text>
</comment>
<evidence type="ECO:0000313" key="5">
    <source>
        <dbReference type="EMBL" id="KEQ13974.1"/>
    </source>
</evidence>
<dbReference type="Gene3D" id="3.40.50.720">
    <property type="entry name" value="NAD(P)-binding Rossmann-like Domain"/>
    <property type="match status" value="1"/>
</dbReference>
<evidence type="ECO:0000256" key="2">
    <source>
        <dbReference type="ARBA" id="ARBA00023027"/>
    </source>
</evidence>
<feature type="domain" description="Mannitol dehydrogenase C-terminal" evidence="4">
    <location>
        <begin position="291"/>
        <end position="482"/>
    </location>
</feature>
<accession>A0A081N6A1</accession>
<reference evidence="5 6" key="1">
    <citation type="submission" date="2014-06" db="EMBL/GenBank/DDBJ databases">
        <title>Whole Genome Sequences of Three Symbiotic Endozoicomonas Bacteria.</title>
        <authorList>
            <person name="Neave M.J."/>
            <person name="Apprill A."/>
            <person name="Voolstra C.R."/>
        </authorList>
    </citation>
    <scope>NUCLEOTIDE SEQUENCE [LARGE SCALE GENOMIC DNA]</scope>
    <source>
        <strain evidence="5 6">DSM 25634</strain>
    </source>
</reference>
<dbReference type="Proteomes" id="UP000028073">
    <property type="component" value="Unassembled WGS sequence"/>
</dbReference>
<evidence type="ECO:0008006" key="7">
    <source>
        <dbReference type="Google" id="ProtNLM"/>
    </source>
</evidence>
<dbReference type="PANTHER" id="PTHR43362:SF1">
    <property type="entry name" value="MANNITOL DEHYDROGENASE 2-RELATED"/>
    <property type="match status" value="1"/>
</dbReference>
<dbReference type="PROSITE" id="PS00974">
    <property type="entry name" value="MANNITOL_DHGENASE"/>
    <property type="match status" value="1"/>
</dbReference>
<dbReference type="PRINTS" id="PR00084">
    <property type="entry name" value="MTLDHDRGNASE"/>
</dbReference>
<dbReference type="EMBL" id="JOKH01000008">
    <property type="protein sequence ID" value="KEQ13974.1"/>
    <property type="molecule type" value="Genomic_DNA"/>
</dbReference>
<dbReference type="PANTHER" id="PTHR43362">
    <property type="entry name" value="MANNITOL DEHYDROGENASE DSF1-RELATED"/>
    <property type="match status" value="1"/>
</dbReference>
<sequence>MDNSVAKRLNSDLTIEPWMNAFSYDRSQLKTGIIHLGLGAFHRAHQALYTCETLSAGDEKAWGICAANIRSNLKLVEALDQQDNLFSVTEVDAKGHRSVSICGALVKCLFARVDPVPLIQQMAELETRIVSLTITEKGYCLDPSSDKLLTDHPDIQNDIHHPEHPVTAMGFIIQALKIRQQKSRPAFTVLSCDNIPENGQRTRSAVLQLAKLSDPELANWIEQNVAFPNTMVDRIVPSVSDSDLADLAEQNSFYDSAALLTENFRQWVVEDNFPMGRPDWDLIDGAKFVDDVRPYETMKLRMLNGCHSFLAYLGYLGGFQTIAQVMSHSGYRLAARRLLYEEAMVSLSMPEGVDLHAYADQILSRFSNTCLKHKTSQVAMDGSQKIPQRWLNTVRWHLKQKSSFNFLGLGIAAWIQYASGQNLLGERIEVLDPLKHEFLKIHNRYPDDPDHFLANMLNLETVFGEDLIVNTEFKKVISNAYHILLESGAEAAVISLAERGSL</sequence>
<dbReference type="Pfam" id="PF08125">
    <property type="entry name" value="Mannitol_dh_C"/>
    <property type="match status" value="1"/>
</dbReference>
<gene>
    <name evidence="5" type="ORF">GZ78_25365</name>
</gene>
<proteinExistence type="predicted"/>
<evidence type="ECO:0000313" key="6">
    <source>
        <dbReference type="Proteomes" id="UP000028073"/>
    </source>
</evidence>
<name>A0A081N6A1_9GAMM</name>
<dbReference type="RefSeq" id="WP_034841692.1">
    <property type="nucleotide sequence ID" value="NZ_JOKH01000008.1"/>
</dbReference>
<dbReference type="InterPro" id="IPR013118">
    <property type="entry name" value="Mannitol_DH_C"/>
</dbReference>
<dbReference type="Pfam" id="PF01232">
    <property type="entry name" value="Mannitol_dh"/>
    <property type="match status" value="1"/>
</dbReference>
<dbReference type="InterPro" id="IPR000669">
    <property type="entry name" value="Mannitol_DH"/>
</dbReference>
<dbReference type="InterPro" id="IPR013328">
    <property type="entry name" value="6PGD_dom2"/>
</dbReference>
<dbReference type="Gene3D" id="1.10.1040.10">
    <property type="entry name" value="N-(1-d-carboxylethyl)-l-norvaline Dehydrogenase, domain 2"/>
    <property type="match status" value="1"/>
</dbReference>
<feature type="domain" description="Mannitol dehydrogenase N-terminal" evidence="3">
    <location>
        <begin position="32"/>
        <end position="281"/>
    </location>
</feature>
<dbReference type="STRING" id="1137799.GZ78_25365"/>
<keyword evidence="2" id="KW-0520">NAD</keyword>
<dbReference type="InterPro" id="IPR023027">
    <property type="entry name" value="Mannitol_DH_CS"/>
</dbReference>
<dbReference type="InterPro" id="IPR050988">
    <property type="entry name" value="Mannitol_DH/Oxidoreductase"/>
</dbReference>
<dbReference type="InterPro" id="IPR008927">
    <property type="entry name" value="6-PGluconate_DH-like_C_sf"/>
</dbReference>
<keyword evidence="1" id="KW-0560">Oxidoreductase</keyword>
<dbReference type="AlphaFoldDB" id="A0A081N6A1"/>
<dbReference type="InterPro" id="IPR036291">
    <property type="entry name" value="NAD(P)-bd_dom_sf"/>
</dbReference>
<protein>
    <recommendedName>
        <fullName evidence="7">D-mannonate oxidoreductase</fullName>
    </recommendedName>
</protein>
<evidence type="ECO:0000259" key="4">
    <source>
        <dbReference type="Pfam" id="PF08125"/>
    </source>
</evidence>
<dbReference type="SUPFAM" id="SSF48179">
    <property type="entry name" value="6-phosphogluconate dehydrogenase C-terminal domain-like"/>
    <property type="match status" value="1"/>
</dbReference>
<dbReference type="InterPro" id="IPR013131">
    <property type="entry name" value="Mannitol_DH_N"/>
</dbReference>